<feature type="transmembrane region" description="Helical" evidence="1">
    <location>
        <begin position="39"/>
        <end position="59"/>
    </location>
</feature>
<keyword evidence="1" id="KW-0472">Membrane</keyword>
<dbReference type="OrthoDB" id="1706970at2"/>
<sequence>MKIKSNTQKIAISGVFMALYIVLMYFTQNFAFGQYQIRIATSLYAFAGVYPFLILPMGIGNMVSNMIMGGLGIFDIIGGLIVGIVTTSGIYMIKRFNLNDWFIALPIIFGPGLIVPIWLSFILNVPYKILAVSLCTGQVIPSIVGVIMVKEFKKRLK</sequence>
<dbReference type="KEGG" id="spoa:EQM13_17680"/>
<gene>
    <name evidence="2" type="ORF">EQM13_17680</name>
</gene>
<reference evidence="3" key="1">
    <citation type="submission" date="2019-01" db="EMBL/GenBank/DDBJ databases">
        <title>Draft genomes of a novel of Sporanaerobacter strains.</title>
        <authorList>
            <person name="Ma S."/>
        </authorList>
    </citation>
    <scope>NUCLEOTIDE SEQUENCE [LARGE SCALE GENOMIC DNA]</scope>
    <source>
        <strain evidence="3">NJN-17</strain>
    </source>
</reference>
<feature type="transmembrane region" description="Helical" evidence="1">
    <location>
        <begin position="71"/>
        <end position="93"/>
    </location>
</feature>
<dbReference type="RefSeq" id="WP_071141225.1">
    <property type="nucleotide sequence ID" value="NZ_CP035282.1"/>
</dbReference>
<keyword evidence="1" id="KW-0812">Transmembrane</keyword>
<evidence type="ECO:0000313" key="2">
    <source>
        <dbReference type="EMBL" id="QAT63261.1"/>
    </source>
</evidence>
<evidence type="ECO:0000256" key="1">
    <source>
        <dbReference type="SAM" id="Phobius"/>
    </source>
</evidence>
<keyword evidence="3" id="KW-1185">Reference proteome</keyword>
<feature type="transmembrane region" description="Helical" evidence="1">
    <location>
        <begin position="6"/>
        <end position="27"/>
    </location>
</feature>
<dbReference type="Proteomes" id="UP000287969">
    <property type="component" value="Chromosome"/>
</dbReference>
<protein>
    <submittedName>
        <fullName evidence="2">QueT transporter family protein</fullName>
    </submittedName>
</protein>
<dbReference type="EMBL" id="CP035282">
    <property type="protein sequence ID" value="QAT63261.1"/>
    <property type="molecule type" value="Genomic_DNA"/>
</dbReference>
<proteinExistence type="predicted"/>
<dbReference type="PANTHER" id="PTHR40044">
    <property type="entry name" value="INTEGRAL MEMBRANE PROTEIN-RELATED"/>
    <property type="match status" value="1"/>
</dbReference>
<evidence type="ECO:0000313" key="3">
    <source>
        <dbReference type="Proteomes" id="UP000287969"/>
    </source>
</evidence>
<keyword evidence="1" id="KW-1133">Transmembrane helix</keyword>
<name>A0A410QH09_9FIRM</name>
<feature type="transmembrane region" description="Helical" evidence="1">
    <location>
        <begin position="129"/>
        <end position="149"/>
    </location>
</feature>
<dbReference type="Pfam" id="PF06177">
    <property type="entry name" value="QueT"/>
    <property type="match status" value="1"/>
</dbReference>
<dbReference type="PANTHER" id="PTHR40044:SF1">
    <property type="entry name" value="INTEGRAL MEMBRANE PROTEIN"/>
    <property type="match status" value="1"/>
</dbReference>
<feature type="transmembrane region" description="Helical" evidence="1">
    <location>
        <begin position="100"/>
        <end position="123"/>
    </location>
</feature>
<dbReference type="InterPro" id="IPR010387">
    <property type="entry name" value="QueT"/>
</dbReference>
<dbReference type="AlphaFoldDB" id="A0A410QH09"/>
<organism evidence="2 3">
    <name type="scientific">Acidilutibacter cellobiosedens</name>
    <dbReference type="NCBI Taxonomy" id="2507161"/>
    <lineage>
        <taxon>Bacteria</taxon>
        <taxon>Bacillati</taxon>
        <taxon>Bacillota</taxon>
        <taxon>Tissierellia</taxon>
        <taxon>Tissierellales</taxon>
        <taxon>Acidilutibacteraceae</taxon>
        <taxon>Acidilutibacter</taxon>
    </lineage>
</organism>
<accession>A0A410QH09</accession>